<dbReference type="RefSeq" id="WP_056686558.1">
    <property type="nucleotide sequence ID" value="NZ_LJIX01000006.1"/>
</dbReference>
<dbReference type="SUPFAM" id="SSF53328">
    <property type="entry name" value="Formyltransferase"/>
    <property type="match status" value="1"/>
</dbReference>
<evidence type="ECO:0000259" key="2">
    <source>
        <dbReference type="Pfam" id="PF02911"/>
    </source>
</evidence>
<dbReference type="Gene3D" id="3.40.50.12230">
    <property type="match status" value="1"/>
</dbReference>
<dbReference type="AlphaFoldDB" id="A0A0Q3QUP6"/>
<protein>
    <recommendedName>
        <fullName evidence="5">Methionyl-tRNA formyltransferase</fullName>
    </recommendedName>
</protein>
<evidence type="ECO:0008006" key="5">
    <source>
        <dbReference type="Google" id="ProtNLM"/>
    </source>
</evidence>
<dbReference type="InterPro" id="IPR005793">
    <property type="entry name" value="Formyl_trans_C"/>
</dbReference>
<proteinExistence type="predicted"/>
<dbReference type="InterPro" id="IPR036477">
    <property type="entry name" value="Formyl_transf_N_sf"/>
</dbReference>
<accession>A0A0Q3QUP6</accession>
<dbReference type="InterPro" id="IPR002376">
    <property type="entry name" value="Formyl_transf_N"/>
</dbReference>
<dbReference type="GO" id="GO:0004479">
    <property type="term" value="F:methionyl-tRNA formyltransferase activity"/>
    <property type="evidence" value="ECO:0007669"/>
    <property type="project" value="TreeGrafter"/>
</dbReference>
<dbReference type="GO" id="GO:0005829">
    <property type="term" value="C:cytosol"/>
    <property type="evidence" value="ECO:0007669"/>
    <property type="project" value="TreeGrafter"/>
</dbReference>
<name>A0A0Q3QUP6_9BACI</name>
<keyword evidence="4" id="KW-1185">Reference proteome</keyword>
<dbReference type="EMBL" id="LJIX01000006">
    <property type="protein sequence ID" value="KQL21328.1"/>
    <property type="molecule type" value="Genomic_DNA"/>
</dbReference>
<feature type="domain" description="Formyl transferase N-terminal" evidence="1">
    <location>
        <begin position="92"/>
        <end position="148"/>
    </location>
</feature>
<dbReference type="STRING" id="1637975.AN957_24055"/>
<dbReference type="Pfam" id="PF00551">
    <property type="entry name" value="Formyl_trans_N"/>
    <property type="match status" value="1"/>
</dbReference>
<dbReference type="Proteomes" id="UP000050996">
    <property type="component" value="Unassembled WGS sequence"/>
</dbReference>
<sequence>MQSKLILFLMNEKGYYVLKNLLNDFPASKIKYVISNRDKNISNDYFMEIKQLCLINDIPFLERDDFKNIILDKSKNYYRIAIGWRWILDETKNLIILHDSLLPKYRGFSPLVTCLINNEKRIGVTALFAAENYDEGNIIHQLSVPVTYPIKIKEAINKINPLYYSIVKKICSKIFNNERINSYPQDNTQATYSLWRGESDYSIDWSKDSAYIQRFVDAVGEPFLGASSLIDGNKVRILDVELMEDLMIENRDPGKVIFIQDGFPVVVCGKGLIKIKKVIRDDNKTDILPIGKFRIQFE</sequence>
<feature type="domain" description="Formyl transferase C-terminal" evidence="2">
    <location>
        <begin position="199"/>
        <end position="284"/>
    </location>
</feature>
<gene>
    <name evidence="3" type="ORF">AN957_24055</name>
</gene>
<evidence type="ECO:0000259" key="1">
    <source>
        <dbReference type="Pfam" id="PF00551"/>
    </source>
</evidence>
<organism evidence="3 4">
    <name type="scientific">Cytobacillus solani</name>
    <dbReference type="NCBI Taxonomy" id="1637975"/>
    <lineage>
        <taxon>Bacteria</taxon>
        <taxon>Bacillati</taxon>
        <taxon>Bacillota</taxon>
        <taxon>Bacilli</taxon>
        <taxon>Bacillales</taxon>
        <taxon>Bacillaceae</taxon>
        <taxon>Cytobacillus</taxon>
    </lineage>
</organism>
<evidence type="ECO:0000313" key="3">
    <source>
        <dbReference type="EMBL" id="KQL21328.1"/>
    </source>
</evidence>
<dbReference type="PANTHER" id="PTHR11138">
    <property type="entry name" value="METHIONYL-TRNA FORMYLTRANSFERASE"/>
    <property type="match status" value="1"/>
</dbReference>
<dbReference type="SUPFAM" id="SSF50486">
    <property type="entry name" value="FMT C-terminal domain-like"/>
    <property type="match status" value="1"/>
</dbReference>
<dbReference type="CDD" id="cd08370">
    <property type="entry name" value="FMT_C_like"/>
    <property type="match status" value="1"/>
</dbReference>
<dbReference type="PATRIC" id="fig|1637975.4.peg.4846"/>
<reference evidence="3 4" key="1">
    <citation type="submission" date="2015-09" db="EMBL/GenBank/DDBJ databases">
        <title>Genome sequencing project for genomic taxonomy and phylogenomics of Bacillus-like bacteria.</title>
        <authorList>
            <person name="Liu B."/>
            <person name="Wang J."/>
            <person name="Zhu Y."/>
            <person name="Liu G."/>
            <person name="Chen Q."/>
            <person name="Chen Z."/>
            <person name="Lan J."/>
            <person name="Che J."/>
            <person name="Ge C."/>
            <person name="Shi H."/>
            <person name="Pan Z."/>
            <person name="Liu X."/>
        </authorList>
    </citation>
    <scope>NUCLEOTIDE SEQUENCE [LARGE SCALE GENOMIC DNA]</scope>
    <source>
        <strain evidence="3 4">FJAT-18043</strain>
    </source>
</reference>
<dbReference type="PANTHER" id="PTHR11138:SF5">
    <property type="entry name" value="METHIONYL-TRNA FORMYLTRANSFERASE, MITOCHONDRIAL"/>
    <property type="match status" value="1"/>
</dbReference>
<comment type="caution">
    <text evidence="3">The sequence shown here is derived from an EMBL/GenBank/DDBJ whole genome shotgun (WGS) entry which is preliminary data.</text>
</comment>
<dbReference type="Pfam" id="PF02911">
    <property type="entry name" value="Formyl_trans_C"/>
    <property type="match status" value="1"/>
</dbReference>
<dbReference type="InterPro" id="IPR011034">
    <property type="entry name" value="Formyl_transferase-like_C_sf"/>
</dbReference>
<evidence type="ECO:0000313" key="4">
    <source>
        <dbReference type="Proteomes" id="UP000050996"/>
    </source>
</evidence>